<comment type="caution">
    <text evidence="2">The sequence shown here is derived from an EMBL/GenBank/DDBJ whole genome shotgun (WGS) entry which is preliminary data.</text>
</comment>
<dbReference type="EMBL" id="PKOZ01000001">
    <property type="protein sequence ID" value="PQD96607.1"/>
    <property type="molecule type" value="Genomic_DNA"/>
</dbReference>
<dbReference type="AlphaFoldDB" id="A0A2S7N3L0"/>
<feature type="transmembrane region" description="Helical" evidence="1">
    <location>
        <begin position="74"/>
        <end position="96"/>
    </location>
</feature>
<dbReference type="OrthoDB" id="1751619at2"/>
<dbReference type="RefSeq" id="WP_104847704.1">
    <property type="nucleotide sequence ID" value="NZ_PKOZ01000001.1"/>
</dbReference>
<feature type="transmembrane region" description="Helical" evidence="1">
    <location>
        <begin position="216"/>
        <end position="237"/>
    </location>
</feature>
<keyword evidence="1" id="KW-0472">Membrane</keyword>
<gene>
    <name evidence="2" type="ORF">CYL18_01545</name>
</gene>
<keyword evidence="3" id="KW-1185">Reference proteome</keyword>
<protein>
    <submittedName>
        <fullName evidence="2">Uncharacterized protein</fullName>
    </submittedName>
</protein>
<organism evidence="2 3">
    <name type="scientific">Pradoshia eiseniae</name>
    <dbReference type="NCBI Taxonomy" id="2064768"/>
    <lineage>
        <taxon>Bacteria</taxon>
        <taxon>Bacillati</taxon>
        <taxon>Bacillota</taxon>
        <taxon>Bacilli</taxon>
        <taxon>Bacillales</taxon>
        <taxon>Bacillaceae</taxon>
        <taxon>Pradoshia</taxon>
    </lineage>
</organism>
<evidence type="ECO:0000313" key="2">
    <source>
        <dbReference type="EMBL" id="PQD96607.1"/>
    </source>
</evidence>
<reference evidence="2 3" key="1">
    <citation type="submission" date="2017-12" db="EMBL/GenBank/DDBJ databases">
        <title>Taxonomic description and draft genome of Pradoshia cofamensis Gen. nov., sp. nov., a thermotolerant bacillale isolated from anterior gut of earthworm Eisenia fetida.</title>
        <authorList>
            <person name="Saha T."/>
            <person name="Chakraborty R."/>
        </authorList>
    </citation>
    <scope>NUCLEOTIDE SEQUENCE [LARGE SCALE GENOMIC DNA]</scope>
    <source>
        <strain evidence="2 3">EAG3</strain>
    </source>
</reference>
<accession>A0A2S7N3L0</accession>
<evidence type="ECO:0000256" key="1">
    <source>
        <dbReference type="SAM" id="Phobius"/>
    </source>
</evidence>
<dbReference type="Proteomes" id="UP000239663">
    <property type="component" value="Unassembled WGS sequence"/>
</dbReference>
<proteinExistence type="predicted"/>
<feature type="transmembrane region" description="Helical" evidence="1">
    <location>
        <begin position="12"/>
        <end position="36"/>
    </location>
</feature>
<keyword evidence="1" id="KW-1133">Transmembrane helix</keyword>
<feature type="transmembrane region" description="Helical" evidence="1">
    <location>
        <begin position="117"/>
        <end position="141"/>
    </location>
</feature>
<name>A0A2S7N3L0_9BACI</name>
<keyword evidence="1" id="KW-0812">Transmembrane</keyword>
<evidence type="ECO:0000313" key="3">
    <source>
        <dbReference type="Proteomes" id="UP000239663"/>
    </source>
</evidence>
<sequence length="277" mass="31693">MKRYLKLVNLEVSRVAKVLLGGLAGLFFIQMIGVWLSANRYMSLANEEIKRGETVQSILDNFSYMSMMRFSDEIYFIGPIALCVGAVFFYIFLVWYRDWNGKNTFIYRLLMLPTSRLSVYFAKATALMIIIFTLVAAQIAFLKIESSFLDSLIPAEFFKETSIAEIANYNKILFFVIPGTFTEFILYYGGGFIFLTLLFTAILMERSFKWKGLILGLLYIAAAIVLIFSPILLLTALEKIDYFYLSELIYMTIASSVITGVLSVWISHYLLNKKVTV</sequence>
<feature type="transmembrane region" description="Helical" evidence="1">
    <location>
        <begin position="185"/>
        <end position="204"/>
    </location>
</feature>
<feature type="transmembrane region" description="Helical" evidence="1">
    <location>
        <begin position="249"/>
        <end position="271"/>
    </location>
</feature>